<organism evidence="2 3">
    <name type="scientific">Nonomuraea jabiensis</name>
    <dbReference type="NCBI Taxonomy" id="882448"/>
    <lineage>
        <taxon>Bacteria</taxon>
        <taxon>Bacillati</taxon>
        <taxon>Actinomycetota</taxon>
        <taxon>Actinomycetes</taxon>
        <taxon>Streptosporangiales</taxon>
        <taxon>Streptosporangiaceae</taxon>
        <taxon>Nonomuraea</taxon>
    </lineage>
</organism>
<accession>A0A7W9L9E6</accession>
<proteinExistence type="predicted"/>
<dbReference type="Proteomes" id="UP000579153">
    <property type="component" value="Unassembled WGS sequence"/>
</dbReference>
<name>A0A7W9L9E6_9ACTN</name>
<feature type="compositionally biased region" description="Basic residues" evidence="1">
    <location>
        <begin position="52"/>
        <end position="68"/>
    </location>
</feature>
<dbReference type="AlphaFoldDB" id="A0A7W9L9E6"/>
<evidence type="ECO:0000313" key="2">
    <source>
        <dbReference type="EMBL" id="MBB5775408.1"/>
    </source>
</evidence>
<gene>
    <name evidence="2" type="ORF">HD596_002164</name>
</gene>
<evidence type="ECO:0000313" key="3">
    <source>
        <dbReference type="Proteomes" id="UP000579153"/>
    </source>
</evidence>
<sequence>MRATLLHRPDVLVIDLEMPGVDGLGAVAHTRSPTSPPSSIWRRAPYATISRTRCRRPRPGPGTRRRGTRANTTGCKSLLRLGLVGVSEASGFR</sequence>
<dbReference type="InterPro" id="IPR011006">
    <property type="entry name" value="CheY-like_superfamily"/>
</dbReference>
<keyword evidence="3" id="KW-1185">Reference proteome</keyword>
<protein>
    <submittedName>
        <fullName evidence="2">CheY-like chemotaxis protein</fullName>
    </submittedName>
</protein>
<dbReference type="SUPFAM" id="SSF52172">
    <property type="entry name" value="CheY-like"/>
    <property type="match status" value="1"/>
</dbReference>
<reference evidence="2 3" key="1">
    <citation type="submission" date="2020-08" db="EMBL/GenBank/DDBJ databases">
        <title>Sequencing the genomes of 1000 actinobacteria strains.</title>
        <authorList>
            <person name="Klenk H.-P."/>
        </authorList>
    </citation>
    <scope>NUCLEOTIDE SEQUENCE [LARGE SCALE GENOMIC DNA]</scope>
    <source>
        <strain evidence="2 3">DSM 45507</strain>
    </source>
</reference>
<feature type="region of interest" description="Disordered" evidence="1">
    <location>
        <begin position="52"/>
        <end position="73"/>
    </location>
</feature>
<dbReference type="EMBL" id="JACHMB010000001">
    <property type="protein sequence ID" value="MBB5775408.1"/>
    <property type="molecule type" value="Genomic_DNA"/>
</dbReference>
<comment type="caution">
    <text evidence="2">The sequence shown here is derived from an EMBL/GenBank/DDBJ whole genome shotgun (WGS) entry which is preliminary data.</text>
</comment>
<evidence type="ECO:0000256" key="1">
    <source>
        <dbReference type="SAM" id="MobiDB-lite"/>
    </source>
</evidence>